<feature type="transmembrane region" description="Helical" evidence="2">
    <location>
        <begin position="264"/>
        <end position="285"/>
    </location>
</feature>
<dbReference type="Proteomes" id="UP000229335">
    <property type="component" value="Unassembled WGS sequence"/>
</dbReference>
<feature type="transmembrane region" description="Helical" evidence="2">
    <location>
        <begin position="214"/>
        <end position="234"/>
    </location>
</feature>
<feature type="region of interest" description="Disordered" evidence="1">
    <location>
        <begin position="1"/>
        <end position="23"/>
    </location>
</feature>
<name>A0A2M6WMS0_9BACT</name>
<keyword evidence="2" id="KW-1133">Transmembrane helix</keyword>
<accession>A0A2M6WMS0</accession>
<evidence type="ECO:0000313" key="4">
    <source>
        <dbReference type="Proteomes" id="UP000229335"/>
    </source>
</evidence>
<dbReference type="EMBL" id="PFAS01000010">
    <property type="protein sequence ID" value="PIT94077.1"/>
    <property type="molecule type" value="Genomic_DNA"/>
</dbReference>
<dbReference type="AlphaFoldDB" id="A0A2M6WMS0"/>
<evidence type="ECO:0000313" key="3">
    <source>
        <dbReference type="EMBL" id="PIT94077.1"/>
    </source>
</evidence>
<reference evidence="4" key="1">
    <citation type="submission" date="2017-09" db="EMBL/GenBank/DDBJ databases">
        <title>Depth-based differentiation of microbial function through sediment-hosted aquifers and enrichment of novel symbionts in the deep terrestrial subsurface.</title>
        <authorList>
            <person name="Probst A.J."/>
            <person name="Ladd B."/>
            <person name="Jarett J.K."/>
            <person name="Geller-Mcgrath D.E."/>
            <person name="Sieber C.M.K."/>
            <person name="Emerson J.B."/>
            <person name="Anantharaman K."/>
            <person name="Thomas B.C."/>
            <person name="Malmstrom R."/>
            <person name="Stieglmeier M."/>
            <person name="Klingl A."/>
            <person name="Woyke T."/>
            <person name="Ryan C.M."/>
            <person name="Banfield J.F."/>
        </authorList>
    </citation>
    <scope>NUCLEOTIDE SEQUENCE [LARGE SCALE GENOMIC DNA]</scope>
</reference>
<evidence type="ECO:0000256" key="1">
    <source>
        <dbReference type="SAM" id="MobiDB-lite"/>
    </source>
</evidence>
<feature type="transmembrane region" description="Helical" evidence="2">
    <location>
        <begin position="366"/>
        <end position="387"/>
    </location>
</feature>
<keyword evidence="2" id="KW-0472">Membrane</keyword>
<evidence type="ECO:0000256" key="2">
    <source>
        <dbReference type="SAM" id="Phobius"/>
    </source>
</evidence>
<feature type="transmembrane region" description="Helical" evidence="2">
    <location>
        <begin position="177"/>
        <end position="193"/>
    </location>
</feature>
<proteinExistence type="predicted"/>
<sequence>MAENQNNQKNDEGGKKKKPQPPKRIELALGTDIKINYQANQYEIPFAVYTKATDSKPEGGIAFYLQDENLQALTTNLDALQTDATSVAQGIIIIPCDSNVGRTVRVTARRSDTLTESSAQISSPLPVLSGQSWLERAKARRQNSKTKKTILWHAATRFIVCMLIVAATLLFGSAIKIGVLLLCAGLILTGLSSNNKWTMAGAIIAGISLWRPDILDNAIIYAAMIGAIIIPLSFSFEELVAKKQKIEKDGDIVDEHMFNPHPKVIATISLLAVTFYGLCLLKTIVFGHELNPQENAIIDISSLSDSSKTDVIAEIINEPKEQPTMTRLYNSVKNTTPKFFTTICIIWTMFYLIVTLPFNIAPVMSTVDGCLQGISQYLLLFLLIITLETPQELVSFWKGDQIAKQGERGSGKVEGEKLTLQSVLSFKELFDVFHFIWKWLKRSWK</sequence>
<organism evidence="3 4">
    <name type="scientific">Candidatus Falkowbacteria bacterium CG10_big_fil_rev_8_21_14_0_10_43_11</name>
    <dbReference type="NCBI Taxonomy" id="1974568"/>
    <lineage>
        <taxon>Bacteria</taxon>
        <taxon>Candidatus Falkowiibacteriota</taxon>
    </lineage>
</organism>
<feature type="transmembrane region" description="Helical" evidence="2">
    <location>
        <begin position="339"/>
        <end position="360"/>
    </location>
</feature>
<keyword evidence="2" id="KW-0812">Transmembrane</keyword>
<comment type="caution">
    <text evidence="3">The sequence shown here is derived from an EMBL/GenBank/DDBJ whole genome shotgun (WGS) entry which is preliminary data.</text>
</comment>
<feature type="transmembrane region" description="Helical" evidence="2">
    <location>
        <begin position="150"/>
        <end position="171"/>
    </location>
</feature>
<gene>
    <name evidence="3" type="ORF">COU00_00855</name>
</gene>
<protein>
    <submittedName>
        <fullName evidence="3">Uncharacterized protein</fullName>
    </submittedName>
</protein>